<accession>A0A2S6AQI4</accession>
<proteinExistence type="predicted"/>
<evidence type="ECO:0008006" key="3">
    <source>
        <dbReference type="Google" id="ProtNLM"/>
    </source>
</evidence>
<dbReference type="OrthoDB" id="3417795at2"/>
<dbReference type="RefSeq" id="WP_104378316.1">
    <property type="nucleotide sequence ID" value="NZ_JAHUVX010000001.1"/>
</dbReference>
<comment type="caution">
    <text evidence="1">The sequence shown here is derived from an EMBL/GenBank/DDBJ whole genome shotgun (WGS) entry which is preliminary data.</text>
</comment>
<dbReference type="GeneID" id="66718015"/>
<dbReference type="Gene3D" id="3.40.50.2000">
    <property type="entry name" value="Glycogen Phosphorylase B"/>
    <property type="match status" value="1"/>
</dbReference>
<dbReference type="SUPFAM" id="SSF53756">
    <property type="entry name" value="UDP-Glycosyltransferase/glycogen phosphorylase"/>
    <property type="match status" value="1"/>
</dbReference>
<dbReference type="Proteomes" id="UP000239874">
    <property type="component" value="Unassembled WGS sequence"/>
</dbReference>
<reference evidence="1 2" key="1">
    <citation type="submission" date="2018-02" db="EMBL/GenBank/DDBJ databases">
        <title>8 Nocardia nova and 1 Nocardia cyriacigeorgica strain used for evolution to TMP-SMX.</title>
        <authorList>
            <person name="Mehta H."/>
            <person name="Weng J."/>
            <person name="Shamoo Y."/>
        </authorList>
    </citation>
    <scope>NUCLEOTIDE SEQUENCE [LARGE SCALE GENOMIC DNA]</scope>
    <source>
        <strain evidence="1 2">MDA3139</strain>
    </source>
</reference>
<gene>
    <name evidence="1" type="ORF">C5E45_15580</name>
</gene>
<evidence type="ECO:0000313" key="2">
    <source>
        <dbReference type="Proteomes" id="UP000239874"/>
    </source>
</evidence>
<sequence>MSGPATRLVLIEPYAARVGGHYQHTLYALAAAGPDNLIVTPARRCGPAAHLLAGSAAVARVLAIGSGAVLGPRWWPDRLRRLPHQIELLRRCLLEGACLRTARHEGGSGCAVVILTASEGLHLLAAALGDVAHLRFVHEVTTTEDLPLRLLGKLFRRRAGAVGLVCPTEAVARQLRTRFPVLATAVRTYAVDDGQRLTDAEIDGARDVFGIPADATVVCLVGGWWPHKDIATLDAALARIRKPLHLLVTGHPIDQQILDRWRGLPRVRLCVEPGPVPEQILRLVYAAVDASLVIRHRGVGKESGLVLGAARLGVPLIVSGHDLDLTHQLIGHRWVRVFPAGSPVSLATALDGLSDERMPRPPASAGKSLGMATPSEQAAFLVDTYRRLSEARR</sequence>
<protein>
    <recommendedName>
        <fullName evidence="3">Glycosyltransferase</fullName>
    </recommendedName>
</protein>
<dbReference type="AlphaFoldDB" id="A0A2S6AQI4"/>
<evidence type="ECO:0000313" key="1">
    <source>
        <dbReference type="EMBL" id="PPJ37531.1"/>
    </source>
</evidence>
<organism evidence="1 2">
    <name type="scientific">Nocardia nova</name>
    <dbReference type="NCBI Taxonomy" id="37330"/>
    <lineage>
        <taxon>Bacteria</taxon>
        <taxon>Bacillati</taxon>
        <taxon>Actinomycetota</taxon>
        <taxon>Actinomycetes</taxon>
        <taxon>Mycobacteriales</taxon>
        <taxon>Nocardiaceae</taxon>
        <taxon>Nocardia</taxon>
    </lineage>
</organism>
<dbReference type="EMBL" id="PSZC01000009">
    <property type="protein sequence ID" value="PPJ37531.1"/>
    <property type="molecule type" value="Genomic_DNA"/>
</dbReference>
<name>A0A2S6AQI4_9NOCA</name>